<dbReference type="AlphaFoldDB" id="A0A084B118"/>
<dbReference type="GO" id="GO:0044550">
    <property type="term" value="P:secondary metabolite biosynthetic process"/>
    <property type="evidence" value="ECO:0007669"/>
    <property type="project" value="TreeGrafter"/>
</dbReference>
<comment type="similarity">
    <text evidence="1">Belongs to the LovG family.</text>
</comment>
<dbReference type="Pfam" id="PF03959">
    <property type="entry name" value="FSH1"/>
    <property type="match status" value="1"/>
</dbReference>
<dbReference type="PANTHER" id="PTHR48070:SF3">
    <property type="entry name" value="ESTERASE DBAE-RELATED"/>
    <property type="match status" value="1"/>
</dbReference>
<dbReference type="Proteomes" id="UP000028045">
    <property type="component" value="Unassembled WGS sequence"/>
</dbReference>
<dbReference type="FunFam" id="3.40.50.1820:FF:000296">
    <property type="entry name" value="Probable esterase afoC"/>
    <property type="match status" value="1"/>
</dbReference>
<dbReference type="GO" id="GO:0016787">
    <property type="term" value="F:hydrolase activity"/>
    <property type="evidence" value="ECO:0007669"/>
    <property type="project" value="UniProtKB-KW"/>
</dbReference>
<gene>
    <name evidence="4" type="ORF">S7711_02354</name>
</gene>
<dbReference type="SUPFAM" id="SSF53474">
    <property type="entry name" value="alpha/beta-Hydrolases"/>
    <property type="match status" value="1"/>
</dbReference>
<dbReference type="GO" id="GO:0005634">
    <property type="term" value="C:nucleus"/>
    <property type="evidence" value="ECO:0007669"/>
    <property type="project" value="TreeGrafter"/>
</dbReference>
<sequence>MIVEHSDDTTRHLPRILCLHGGGTNARIFRMQCRVLKKQLASSFRLVFAEAPFLSEAGPDVVSVYRDYGPFKRWLRWLPTHPPLEADDVIAAIDQSLDAAMCEDDEQGATGDWVAVLGFSQGAKVAASILLRQQMIHRGFGTRKSRTNFKLAILIAGRGPLVMMEPGLAVPSTALIDASQNSLHSMPDEQIPFGGPHILSIPTIHVHGLRDVNIDLHRQLLERYCDPMSTVLVEWDGEHRVPIKAKDVTAITDEIYRVARVTRVLEY</sequence>
<dbReference type="InterPro" id="IPR029058">
    <property type="entry name" value="AB_hydrolase_fold"/>
</dbReference>
<keyword evidence="2" id="KW-0378">Hydrolase</keyword>
<evidence type="ECO:0000256" key="2">
    <source>
        <dbReference type="ARBA" id="ARBA00022801"/>
    </source>
</evidence>
<dbReference type="Gene3D" id="3.40.50.1820">
    <property type="entry name" value="alpha/beta hydrolase"/>
    <property type="match status" value="1"/>
</dbReference>
<feature type="domain" description="Serine hydrolase" evidence="3">
    <location>
        <begin position="14"/>
        <end position="250"/>
    </location>
</feature>
<evidence type="ECO:0000256" key="1">
    <source>
        <dbReference type="ARBA" id="ARBA00005863"/>
    </source>
</evidence>
<accession>A0A084B118</accession>
<dbReference type="HOGENOM" id="CLU_051938_0_2_1"/>
<proteinExistence type="inferred from homology"/>
<evidence type="ECO:0000313" key="5">
    <source>
        <dbReference type="Proteomes" id="UP000028045"/>
    </source>
</evidence>
<dbReference type="EMBL" id="KL648338">
    <property type="protein sequence ID" value="KEY71247.1"/>
    <property type="molecule type" value="Genomic_DNA"/>
</dbReference>
<dbReference type="OrthoDB" id="2094269at2759"/>
<name>A0A084B118_STACB</name>
<dbReference type="GO" id="GO:0005737">
    <property type="term" value="C:cytoplasm"/>
    <property type="evidence" value="ECO:0007669"/>
    <property type="project" value="TreeGrafter"/>
</dbReference>
<dbReference type="InterPro" id="IPR005645">
    <property type="entry name" value="FSH-like_dom"/>
</dbReference>
<dbReference type="InterPro" id="IPR050593">
    <property type="entry name" value="LovG"/>
</dbReference>
<dbReference type="PANTHER" id="PTHR48070">
    <property type="entry name" value="ESTERASE OVCA2"/>
    <property type="match status" value="1"/>
</dbReference>
<keyword evidence="5" id="KW-1185">Reference proteome</keyword>
<protein>
    <recommendedName>
        <fullName evidence="3">Serine hydrolase domain-containing protein</fullName>
    </recommendedName>
</protein>
<reference evidence="4 5" key="1">
    <citation type="journal article" date="2014" name="BMC Genomics">
        <title>Comparative genome sequencing reveals chemotype-specific gene clusters in the toxigenic black mold Stachybotrys.</title>
        <authorList>
            <person name="Semeiks J."/>
            <person name="Borek D."/>
            <person name="Otwinowski Z."/>
            <person name="Grishin N.V."/>
        </authorList>
    </citation>
    <scope>NUCLEOTIDE SEQUENCE [LARGE SCALE GENOMIC DNA]</scope>
    <source>
        <strain evidence="5">CBS 109288 / IBT 7711</strain>
    </source>
</reference>
<evidence type="ECO:0000313" key="4">
    <source>
        <dbReference type="EMBL" id="KEY71247.1"/>
    </source>
</evidence>
<organism evidence="4 5">
    <name type="scientific">Stachybotrys chartarum (strain CBS 109288 / IBT 7711)</name>
    <name type="common">Toxic black mold</name>
    <name type="synonym">Stilbospora chartarum</name>
    <dbReference type="NCBI Taxonomy" id="1280523"/>
    <lineage>
        <taxon>Eukaryota</taxon>
        <taxon>Fungi</taxon>
        <taxon>Dikarya</taxon>
        <taxon>Ascomycota</taxon>
        <taxon>Pezizomycotina</taxon>
        <taxon>Sordariomycetes</taxon>
        <taxon>Hypocreomycetidae</taxon>
        <taxon>Hypocreales</taxon>
        <taxon>Stachybotryaceae</taxon>
        <taxon>Stachybotrys</taxon>
    </lineage>
</organism>
<evidence type="ECO:0000259" key="3">
    <source>
        <dbReference type="Pfam" id="PF03959"/>
    </source>
</evidence>